<protein>
    <recommendedName>
        <fullName evidence="8">3-phosphoshikimate 1-carboxyvinyltransferase</fullName>
        <ecNumber evidence="8">2.5.1.19</ecNumber>
    </recommendedName>
    <alternativeName>
        <fullName evidence="8">5-enolpyruvylshikimate-3-phosphate synthase</fullName>
        <shortName evidence="8">EPSP synthase</shortName>
        <shortName evidence="8">EPSPS</shortName>
    </alternativeName>
</protein>
<accession>A0A0F6W3P2</accession>
<dbReference type="PANTHER" id="PTHR21090">
    <property type="entry name" value="AROM/DEHYDROQUINATE SYNTHASE"/>
    <property type="match status" value="1"/>
</dbReference>
<reference evidence="10 11" key="1">
    <citation type="submission" date="2015-03" db="EMBL/GenBank/DDBJ databases">
        <title>Genome assembly of Sandaracinus amylolyticus DSM 53668.</title>
        <authorList>
            <person name="Sharma G."/>
            <person name="Subramanian S."/>
        </authorList>
    </citation>
    <scope>NUCLEOTIDE SEQUENCE [LARGE SCALE GENOMIC DNA]</scope>
    <source>
        <strain evidence="10 11">DSM 53668</strain>
    </source>
</reference>
<organism evidence="10 11">
    <name type="scientific">Sandaracinus amylolyticus</name>
    <dbReference type="NCBI Taxonomy" id="927083"/>
    <lineage>
        <taxon>Bacteria</taxon>
        <taxon>Pseudomonadati</taxon>
        <taxon>Myxococcota</taxon>
        <taxon>Polyangia</taxon>
        <taxon>Polyangiales</taxon>
        <taxon>Sandaracinaceae</taxon>
        <taxon>Sandaracinus</taxon>
    </lineage>
</organism>
<evidence type="ECO:0000256" key="6">
    <source>
        <dbReference type="ARBA" id="ARBA00023141"/>
    </source>
</evidence>
<feature type="binding site" evidence="8">
    <location>
        <position position="187"/>
    </location>
    <ligand>
        <name>3-phosphoshikimate</name>
        <dbReference type="ChEBI" id="CHEBI:145989"/>
    </ligand>
</feature>
<dbReference type="InterPro" id="IPR036968">
    <property type="entry name" value="Enolpyruvate_Tfrase_sf"/>
</dbReference>
<evidence type="ECO:0000313" key="10">
    <source>
        <dbReference type="EMBL" id="AKF06605.1"/>
    </source>
</evidence>
<dbReference type="GO" id="GO:0009073">
    <property type="term" value="P:aromatic amino acid family biosynthetic process"/>
    <property type="evidence" value="ECO:0007669"/>
    <property type="project" value="UniProtKB-KW"/>
</dbReference>
<sequence length="460" mass="48377">MASTGSETKRWRVRASGPLRGQVRVPGDKSIGHRALLFGALAEGTSTVRGLSGGLDNAATAEAMRQMGARIEFSGEPATGVTAKIAGVGLDGLKMPSGVLDCGNSGTTMRMLAGVLVAQKFGTRLIGDASLTRRPMRRIVDPLRARGGHIAGVKGAKEGEHYPPLSVAPLLPDEKLTGIEYQSPIASAQVKSALLLSGLWADGPTAVAEPTLSRDHTERMMLALGVPLQTMGPMVVLDPEEWDRRWDGFEWDVPGDISGAAFIMAAGLLVPGSEIVIDNVGTNPTRTGILDALRAMRAPIFITPRGDAAGMEPIAQVVVRHAPYSPTRLGGELVTRMIDEVPIFAAICTRAGGASEIRDAEELRVKESDRLSITANMLRDAGVDCVELRDGMTIHGGTGALRATRVTSHGDHRIAMTAAVLGLASEGETIVQDVGCVDTSFPGFADLLRSLGADIVEETA</sequence>
<comment type="similarity">
    <text evidence="2 8">Belongs to the EPSP synthase family.</text>
</comment>
<name>A0A0F6W3P2_9BACT</name>
<comment type="function">
    <text evidence="8">Catalyzes the transfer of the enolpyruvyl moiety of phosphoenolpyruvate (PEP) to the 5-hydroxyl of shikimate-3-phosphate (S3P) to produce enolpyruvyl shikimate-3-phosphate and inorganic phosphate.</text>
</comment>
<evidence type="ECO:0000259" key="9">
    <source>
        <dbReference type="Pfam" id="PF00275"/>
    </source>
</evidence>
<feature type="binding site" evidence="8">
    <location>
        <position position="189"/>
    </location>
    <ligand>
        <name>phosphoenolpyruvate</name>
        <dbReference type="ChEBI" id="CHEBI:58702"/>
    </ligand>
</feature>
<feature type="binding site" evidence="8">
    <location>
        <position position="189"/>
    </location>
    <ligand>
        <name>3-phosphoshikimate</name>
        <dbReference type="ChEBI" id="CHEBI:145989"/>
    </ligand>
</feature>
<evidence type="ECO:0000256" key="1">
    <source>
        <dbReference type="ARBA" id="ARBA00004811"/>
    </source>
</evidence>
<dbReference type="GO" id="GO:0005737">
    <property type="term" value="C:cytoplasm"/>
    <property type="evidence" value="ECO:0007669"/>
    <property type="project" value="UniProtKB-SubCell"/>
</dbReference>
<feature type="binding site" evidence="8">
    <location>
        <position position="413"/>
    </location>
    <ligand>
        <name>phosphoenolpyruvate</name>
        <dbReference type="ChEBI" id="CHEBI:58702"/>
    </ligand>
</feature>
<dbReference type="InterPro" id="IPR013792">
    <property type="entry name" value="RNA3'P_cycl/enolpyr_Trfase_a/b"/>
</dbReference>
<dbReference type="GO" id="GO:0009423">
    <property type="term" value="P:chorismate biosynthetic process"/>
    <property type="evidence" value="ECO:0007669"/>
    <property type="project" value="UniProtKB-UniRule"/>
</dbReference>
<proteinExistence type="inferred from homology"/>
<feature type="binding site" evidence="8">
    <location>
        <position position="29"/>
    </location>
    <ligand>
        <name>3-phosphoshikimate</name>
        <dbReference type="ChEBI" id="CHEBI:145989"/>
    </ligand>
</feature>
<dbReference type="HAMAP" id="MF_00210">
    <property type="entry name" value="EPSP_synth"/>
    <property type="match status" value="1"/>
</dbReference>
<feature type="binding site" evidence="8">
    <location>
        <position position="106"/>
    </location>
    <ligand>
        <name>phosphoenolpyruvate</name>
        <dbReference type="ChEBI" id="CHEBI:58702"/>
    </ligand>
</feature>
<dbReference type="EMBL" id="CP011125">
    <property type="protein sequence ID" value="AKF06605.1"/>
    <property type="molecule type" value="Genomic_DNA"/>
</dbReference>
<dbReference type="AlphaFoldDB" id="A0A0F6W3P2"/>
<keyword evidence="5 8" id="KW-0808">Transferase</keyword>
<feature type="binding site" evidence="8">
    <location>
        <position position="134"/>
    </location>
    <ligand>
        <name>phosphoenolpyruvate</name>
        <dbReference type="ChEBI" id="CHEBI:58702"/>
    </ligand>
</feature>
<dbReference type="Pfam" id="PF00275">
    <property type="entry name" value="EPSP_synthase"/>
    <property type="match status" value="1"/>
</dbReference>
<feature type="domain" description="Enolpyruvate transferase" evidence="9">
    <location>
        <begin position="14"/>
        <end position="447"/>
    </location>
</feature>
<evidence type="ECO:0000256" key="4">
    <source>
        <dbReference type="ARBA" id="ARBA00022605"/>
    </source>
</evidence>
<feature type="binding site" evidence="8">
    <location>
        <position position="30"/>
    </location>
    <ligand>
        <name>3-phosphoshikimate</name>
        <dbReference type="ChEBI" id="CHEBI:145989"/>
    </ligand>
</feature>
<evidence type="ECO:0000256" key="8">
    <source>
        <dbReference type="HAMAP-Rule" id="MF_00210"/>
    </source>
</evidence>
<gene>
    <name evidence="8" type="primary">aroA</name>
    <name evidence="10" type="ORF">DB32_003754</name>
</gene>
<evidence type="ECO:0000313" key="11">
    <source>
        <dbReference type="Proteomes" id="UP000034883"/>
    </source>
</evidence>
<feature type="binding site" evidence="8">
    <location>
        <position position="370"/>
    </location>
    <ligand>
        <name>phosphoenolpyruvate</name>
        <dbReference type="ChEBI" id="CHEBI:58702"/>
    </ligand>
</feature>
<dbReference type="InterPro" id="IPR023193">
    <property type="entry name" value="EPSP_synthase_CS"/>
</dbReference>
<dbReference type="UniPathway" id="UPA00053">
    <property type="reaction ID" value="UER00089"/>
</dbReference>
<evidence type="ECO:0000256" key="2">
    <source>
        <dbReference type="ARBA" id="ARBA00009948"/>
    </source>
</evidence>
<keyword evidence="11" id="KW-1185">Reference proteome</keyword>
<keyword evidence="3 8" id="KW-0963">Cytoplasm</keyword>
<keyword evidence="6 8" id="KW-0057">Aromatic amino acid biosynthesis</keyword>
<dbReference type="GO" id="GO:0008652">
    <property type="term" value="P:amino acid biosynthetic process"/>
    <property type="evidence" value="ECO:0007669"/>
    <property type="project" value="UniProtKB-KW"/>
</dbReference>
<evidence type="ECO:0000256" key="7">
    <source>
        <dbReference type="ARBA" id="ARBA00044633"/>
    </source>
</evidence>
<dbReference type="SUPFAM" id="SSF55205">
    <property type="entry name" value="EPT/RTPC-like"/>
    <property type="match status" value="1"/>
</dbReference>
<comment type="catalytic activity">
    <reaction evidence="7">
        <text>3-phosphoshikimate + phosphoenolpyruvate = 5-O-(1-carboxyvinyl)-3-phosphoshikimate + phosphate</text>
        <dbReference type="Rhea" id="RHEA:21256"/>
        <dbReference type="ChEBI" id="CHEBI:43474"/>
        <dbReference type="ChEBI" id="CHEBI:57701"/>
        <dbReference type="ChEBI" id="CHEBI:58702"/>
        <dbReference type="ChEBI" id="CHEBI:145989"/>
        <dbReference type="EC" id="2.5.1.19"/>
    </reaction>
    <physiologicalReaction direction="left-to-right" evidence="7">
        <dbReference type="Rhea" id="RHEA:21257"/>
    </physiologicalReaction>
</comment>
<dbReference type="FunFam" id="3.65.10.10:FF:000005">
    <property type="entry name" value="3-phosphoshikimate 1-carboxyvinyltransferase"/>
    <property type="match status" value="1"/>
</dbReference>
<comment type="caution">
    <text evidence="8">Lacks conserved residue(s) required for the propagation of feature annotation.</text>
</comment>
<dbReference type="EC" id="2.5.1.19" evidence="8"/>
<dbReference type="PANTHER" id="PTHR21090:SF5">
    <property type="entry name" value="PENTAFUNCTIONAL AROM POLYPEPTIDE"/>
    <property type="match status" value="1"/>
</dbReference>
<dbReference type="KEGG" id="samy:DB32_003754"/>
<dbReference type="STRING" id="927083.DB32_003754"/>
<comment type="subunit">
    <text evidence="8">Monomer.</text>
</comment>
<dbReference type="GO" id="GO:0003866">
    <property type="term" value="F:3-phosphoshikimate 1-carboxyvinyltransferase activity"/>
    <property type="evidence" value="ECO:0007669"/>
    <property type="project" value="UniProtKB-UniRule"/>
</dbReference>
<evidence type="ECO:0000256" key="5">
    <source>
        <dbReference type="ARBA" id="ARBA00022679"/>
    </source>
</evidence>
<dbReference type="OrthoDB" id="9809920at2"/>
<dbReference type="NCBIfam" id="TIGR01356">
    <property type="entry name" value="aroA"/>
    <property type="match status" value="1"/>
</dbReference>
<feature type="binding site" evidence="8">
    <location>
        <position position="339"/>
    </location>
    <ligand>
        <name>3-phosphoshikimate</name>
        <dbReference type="ChEBI" id="CHEBI:145989"/>
    </ligand>
</feature>
<feature type="binding site" evidence="8">
    <location>
        <position position="366"/>
    </location>
    <ligand>
        <name>3-phosphoshikimate</name>
        <dbReference type="ChEBI" id="CHEBI:145989"/>
    </ligand>
</feature>
<feature type="binding site" evidence="8">
    <location>
        <position position="34"/>
    </location>
    <ligand>
        <name>3-phosphoshikimate</name>
        <dbReference type="ChEBI" id="CHEBI:145989"/>
    </ligand>
</feature>
<feature type="binding site" evidence="8">
    <location>
        <position position="29"/>
    </location>
    <ligand>
        <name>phosphoenolpyruvate</name>
        <dbReference type="ChEBI" id="CHEBI:58702"/>
    </ligand>
</feature>
<comment type="pathway">
    <text evidence="1 8">Metabolic intermediate biosynthesis; chorismate biosynthesis; chorismate from D-erythrose 4-phosphate and phosphoenolpyruvate: step 6/7.</text>
</comment>
<dbReference type="PIRSF" id="PIRSF000505">
    <property type="entry name" value="EPSPS"/>
    <property type="match status" value="1"/>
</dbReference>
<dbReference type="PROSITE" id="PS00104">
    <property type="entry name" value="EPSP_SYNTHASE_1"/>
    <property type="match status" value="1"/>
</dbReference>
<dbReference type="InterPro" id="IPR006264">
    <property type="entry name" value="EPSP_synthase"/>
</dbReference>
<comment type="subcellular location">
    <subcellularLocation>
        <location evidence="8">Cytoplasm</location>
    </subcellularLocation>
</comment>
<dbReference type="Gene3D" id="3.65.10.10">
    <property type="entry name" value="Enolpyruvate transferase domain"/>
    <property type="match status" value="2"/>
</dbReference>
<dbReference type="Proteomes" id="UP000034883">
    <property type="component" value="Chromosome"/>
</dbReference>
<evidence type="ECO:0000256" key="3">
    <source>
        <dbReference type="ARBA" id="ARBA00022490"/>
    </source>
</evidence>
<dbReference type="CDD" id="cd01556">
    <property type="entry name" value="EPSP_synthase"/>
    <property type="match status" value="1"/>
</dbReference>
<keyword evidence="4 8" id="KW-0028">Amino-acid biosynthesis</keyword>
<dbReference type="InterPro" id="IPR001986">
    <property type="entry name" value="Enolpyruvate_Tfrase_dom"/>
</dbReference>
<dbReference type="RefSeq" id="WP_053233761.1">
    <property type="nucleotide sequence ID" value="NZ_CP011125.1"/>
</dbReference>
<feature type="active site" description="Proton acceptor" evidence="8">
    <location>
        <position position="339"/>
    </location>
</feature>